<accession>A0A809RJJ4</accession>
<proteinExistence type="predicted"/>
<dbReference type="Proteomes" id="UP000463939">
    <property type="component" value="Chromosome"/>
</dbReference>
<organism evidence="2 3">
    <name type="scientific">Sulfuriferula nivalis</name>
    <dbReference type="NCBI Taxonomy" id="2675298"/>
    <lineage>
        <taxon>Bacteria</taxon>
        <taxon>Pseudomonadati</taxon>
        <taxon>Pseudomonadota</taxon>
        <taxon>Betaproteobacteria</taxon>
        <taxon>Nitrosomonadales</taxon>
        <taxon>Sulfuricellaceae</taxon>
        <taxon>Sulfuriferula</taxon>
    </lineage>
</organism>
<dbReference type="KEGG" id="sniv:SFSGTM_23730"/>
<keyword evidence="1" id="KW-0732">Signal</keyword>
<gene>
    <name evidence="2" type="ORF">SFSGTM_23730</name>
</gene>
<evidence type="ECO:0000313" key="3">
    <source>
        <dbReference type="Proteomes" id="UP000463939"/>
    </source>
</evidence>
<evidence type="ECO:0000313" key="2">
    <source>
        <dbReference type="EMBL" id="BBP01665.1"/>
    </source>
</evidence>
<protein>
    <submittedName>
        <fullName evidence="2">Uncharacterized protein</fullName>
    </submittedName>
</protein>
<dbReference type="EMBL" id="AP021881">
    <property type="protein sequence ID" value="BBP01665.1"/>
    <property type="molecule type" value="Genomic_DNA"/>
</dbReference>
<dbReference type="AlphaFoldDB" id="A0A809RJJ4"/>
<feature type="chain" id="PRO_5032476348" evidence="1">
    <location>
        <begin position="26"/>
        <end position="77"/>
    </location>
</feature>
<sequence length="77" mass="8564">MAIYKNQAKKIVPSIFALFFTNTYAADVIHVPTEQSLCTSDEVSVVSCEIESHKRNIISICANSLEISWSRLKTSKG</sequence>
<evidence type="ECO:0000256" key="1">
    <source>
        <dbReference type="SAM" id="SignalP"/>
    </source>
</evidence>
<reference evidence="3" key="1">
    <citation type="submission" date="2019-11" db="EMBL/GenBank/DDBJ databases">
        <title>Isolation and characterization of a novel species in the genus Sulfuriferula.</title>
        <authorList>
            <person name="Mochizuki J."/>
            <person name="Kojima H."/>
            <person name="Fukui M."/>
        </authorList>
    </citation>
    <scope>NUCLEOTIDE SEQUENCE [LARGE SCALE GENOMIC DNA]</scope>
    <source>
        <strain evidence="3">SGTM</strain>
    </source>
</reference>
<name>A0A809RJJ4_9PROT</name>
<keyword evidence="3" id="KW-1185">Reference proteome</keyword>
<feature type="signal peptide" evidence="1">
    <location>
        <begin position="1"/>
        <end position="25"/>
    </location>
</feature>